<gene>
    <name evidence="2" type="ORF">DVH24_021368</name>
</gene>
<dbReference type="AlphaFoldDB" id="A0A498JWU1"/>
<sequence>MHNGSNPYDYIEDYFTADYYKSSYSFPIEPIPDIHQPPLHIVKDFVIKPPVTRKQAGRPKVKRIKSNGEESRPMKCERCKKLGHHNKNTCSAPF</sequence>
<keyword evidence="3" id="KW-1185">Reference proteome</keyword>
<evidence type="ECO:0000256" key="1">
    <source>
        <dbReference type="SAM" id="MobiDB-lite"/>
    </source>
</evidence>
<organism evidence="2 3">
    <name type="scientific">Malus domestica</name>
    <name type="common">Apple</name>
    <name type="synonym">Pyrus malus</name>
    <dbReference type="NCBI Taxonomy" id="3750"/>
    <lineage>
        <taxon>Eukaryota</taxon>
        <taxon>Viridiplantae</taxon>
        <taxon>Streptophyta</taxon>
        <taxon>Embryophyta</taxon>
        <taxon>Tracheophyta</taxon>
        <taxon>Spermatophyta</taxon>
        <taxon>Magnoliopsida</taxon>
        <taxon>eudicotyledons</taxon>
        <taxon>Gunneridae</taxon>
        <taxon>Pentapetalae</taxon>
        <taxon>rosids</taxon>
        <taxon>fabids</taxon>
        <taxon>Rosales</taxon>
        <taxon>Rosaceae</taxon>
        <taxon>Amygdaloideae</taxon>
        <taxon>Maleae</taxon>
        <taxon>Malus</taxon>
    </lineage>
</organism>
<name>A0A498JWU1_MALDO</name>
<accession>A0A498JWU1</accession>
<feature type="compositionally biased region" description="Basic residues" evidence="1">
    <location>
        <begin position="55"/>
        <end position="65"/>
    </location>
</feature>
<dbReference type="EMBL" id="RDQH01000331">
    <property type="protein sequence ID" value="RXH99566.1"/>
    <property type="molecule type" value="Genomic_DNA"/>
</dbReference>
<comment type="caution">
    <text evidence="2">The sequence shown here is derived from an EMBL/GenBank/DDBJ whole genome shotgun (WGS) entry which is preliminary data.</text>
</comment>
<evidence type="ECO:0000313" key="2">
    <source>
        <dbReference type="EMBL" id="RXH99566.1"/>
    </source>
</evidence>
<proteinExistence type="predicted"/>
<dbReference type="Proteomes" id="UP000290289">
    <property type="component" value="Chromosome 5"/>
</dbReference>
<reference evidence="2 3" key="1">
    <citation type="submission" date="2018-10" db="EMBL/GenBank/DDBJ databases">
        <title>A high-quality apple genome assembly.</title>
        <authorList>
            <person name="Hu J."/>
        </authorList>
    </citation>
    <scope>NUCLEOTIDE SEQUENCE [LARGE SCALE GENOMIC DNA]</scope>
    <source>
        <strain evidence="3">cv. HFTH1</strain>
        <tissue evidence="2">Young leaf</tissue>
    </source>
</reference>
<feature type="region of interest" description="Disordered" evidence="1">
    <location>
        <begin position="52"/>
        <end position="72"/>
    </location>
</feature>
<protein>
    <submittedName>
        <fullName evidence="2">Uncharacterized protein</fullName>
    </submittedName>
</protein>
<evidence type="ECO:0000313" key="3">
    <source>
        <dbReference type="Proteomes" id="UP000290289"/>
    </source>
</evidence>